<comment type="similarity">
    <text evidence="5">Belongs to the 4-toluene sulfonate uptake permease (TSUP) (TC 2.A.102) family.</text>
</comment>
<keyword evidence="7" id="KW-1185">Reference proteome</keyword>
<feature type="transmembrane region" description="Helical" evidence="5">
    <location>
        <begin position="74"/>
        <end position="94"/>
    </location>
</feature>
<keyword evidence="5" id="KW-1003">Cell membrane</keyword>
<feature type="transmembrane region" description="Helical" evidence="5">
    <location>
        <begin position="233"/>
        <end position="253"/>
    </location>
</feature>
<keyword evidence="3 5" id="KW-1133">Transmembrane helix</keyword>
<sequence>MLTAILVPLGLAILFFAVILVRSALEKRALPSLEAAAVGAIVSFFDTLGIGSFAPTTAWLKLRKLVPDRLIPPTLLVGLTPPAMAESIIFLILLGVLVDPVLLFGSSIAILLGGLLGAPLVVRTRVWIVQMTVSIGLVLAAAAYAGLNRHWFPGGGTASSLSPTLTIVAIAASFGFGILLNFGVGNYAPTLVILSLMGMDPRLCFPIMAAGACLCGAGASVRHIRIGQIDLRVVLGLAIGGIPAVLVAAFIVKSMEVETLRWLVIVVVLYAAAIMAHSAIKGRREHKAESATAAVTPA</sequence>
<feature type="transmembrane region" description="Helical" evidence="5">
    <location>
        <begin position="127"/>
        <end position="147"/>
    </location>
</feature>
<evidence type="ECO:0000313" key="6">
    <source>
        <dbReference type="EMBL" id="GAA3897246.1"/>
    </source>
</evidence>
<protein>
    <recommendedName>
        <fullName evidence="5">Probable membrane transporter protein</fullName>
    </recommendedName>
</protein>
<evidence type="ECO:0000256" key="3">
    <source>
        <dbReference type="ARBA" id="ARBA00022989"/>
    </source>
</evidence>
<evidence type="ECO:0000256" key="5">
    <source>
        <dbReference type="RuleBase" id="RU363041"/>
    </source>
</evidence>
<evidence type="ECO:0000256" key="1">
    <source>
        <dbReference type="ARBA" id="ARBA00004141"/>
    </source>
</evidence>
<feature type="transmembrane region" description="Helical" evidence="5">
    <location>
        <begin position="159"/>
        <end position="183"/>
    </location>
</feature>
<keyword evidence="2 5" id="KW-0812">Transmembrane</keyword>
<name>A0ABP7L937_9SPHN</name>
<dbReference type="EMBL" id="BAABBM010000001">
    <property type="protein sequence ID" value="GAA3897246.1"/>
    <property type="molecule type" value="Genomic_DNA"/>
</dbReference>
<feature type="transmembrane region" description="Helical" evidence="5">
    <location>
        <begin position="101"/>
        <end position="121"/>
    </location>
</feature>
<comment type="subcellular location">
    <subcellularLocation>
        <location evidence="5">Cell membrane</location>
        <topology evidence="5">Multi-pass membrane protein</topology>
    </subcellularLocation>
    <subcellularLocation>
        <location evidence="1">Membrane</location>
        <topology evidence="1">Multi-pass membrane protein</topology>
    </subcellularLocation>
</comment>
<dbReference type="PANTHER" id="PTHR43483:SF3">
    <property type="entry name" value="MEMBRANE TRANSPORTER PROTEIN HI_0806-RELATED"/>
    <property type="match status" value="1"/>
</dbReference>
<feature type="transmembrane region" description="Helical" evidence="5">
    <location>
        <begin position="6"/>
        <end position="25"/>
    </location>
</feature>
<gene>
    <name evidence="6" type="ORF">GCM10022276_15310</name>
</gene>
<dbReference type="RefSeq" id="WP_344699090.1">
    <property type="nucleotide sequence ID" value="NZ_BAABBM010000001.1"/>
</dbReference>
<feature type="transmembrane region" description="Helical" evidence="5">
    <location>
        <begin position="32"/>
        <end position="54"/>
    </location>
</feature>
<evidence type="ECO:0000256" key="4">
    <source>
        <dbReference type="ARBA" id="ARBA00023136"/>
    </source>
</evidence>
<evidence type="ECO:0000313" key="7">
    <source>
        <dbReference type="Proteomes" id="UP001500827"/>
    </source>
</evidence>
<proteinExistence type="inferred from homology"/>
<organism evidence="6 7">
    <name type="scientific">Sphingomonas limnosediminicola</name>
    <dbReference type="NCBI Taxonomy" id="940133"/>
    <lineage>
        <taxon>Bacteria</taxon>
        <taxon>Pseudomonadati</taxon>
        <taxon>Pseudomonadota</taxon>
        <taxon>Alphaproteobacteria</taxon>
        <taxon>Sphingomonadales</taxon>
        <taxon>Sphingomonadaceae</taxon>
        <taxon>Sphingomonas</taxon>
    </lineage>
</organism>
<reference evidence="7" key="1">
    <citation type="journal article" date="2019" name="Int. J. Syst. Evol. Microbiol.">
        <title>The Global Catalogue of Microorganisms (GCM) 10K type strain sequencing project: providing services to taxonomists for standard genome sequencing and annotation.</title>
        <authorList>
            <consortium name="The Broad Institute Genomics Platform"/>
            <consortium name="The Broad Institute Genome Sequencing Center for Infectious Disease"/>
            <person name="Wu L."/>
            <person name="Ma J."/>
        </authorList>
    </citation>
    <scope>NUCLEOTIDE SEQUENCE [LARGE SCALE GENOMIC DNA]</scope>
    <source>
        <strain evidence="7">JCM 17543</strain>
    </source>
</reference>
<accession>A0ABP7L937</accession>
<evidence type="ECO:0000256" key="2">
    <source>
        <dbReference type="ARBA" id="ARBA00022692"/>
    </source>
</evidence>
<dbReference type="Pfam" id="PF01925">
    <property type="entry name" value="TauE"/>
    <property type="match status" value="1"/>
</dbReference>
<comment type="caution">
    <text evidence="6">The sequence shown here is derived from an EMBL/GenBank/DDBJ whole genome shotgun (WGS) entry which is preliminary data.</text>
</comment>
<dbReference type="PANTHER" id="PTHR43483">
    <property type="entry name" value="MEMBRANE TRANSPORTER PROTEIN HI_0806-RELATED"/>
    <property type="match status" value="1"/>
</dbReference>
<dbReference type="InterPro" id="IPR002781">
    <property type="entry name" value="TM_pro_TauE-like"/>
</dbReference>
<dbReference type="Proteomes" id="UP001500827">
    <property type="component" value="Unassembled WGS sequence"/>
</dbReference>
<keyword evidence="4 5" id="KW-0472">Membrane</keyword>
<feature type="transmembrane region" description="Helical" evidence="5">
    <location>
        <begin position="203"/>
        <end position="221"/>
    </location>
</feature>
<feature type="transmembrane region" description="Helical" evidence="5">
    <location>
        <begin position="259"/>
        <end position="280"/>
    </location>
</feature>